<organism evidence="1">
    <name type="scientific">Vibrio sp. FF_304</name>
    <dbReference type="NCBI Taxonomy" id="1652833"/>
    <lineage>
        <taxon>Bacteria</taxon>
        <taxon>Pseudomonadati</taxon>
        <taxon>Pseudomonadota</taxon>
        <taxon>Gammaproteobacteria</taxon>
        <taxon>Vibrionales</taxon>
        <taxon>Vibrionaceae</taxon>
        <taxon>Vibrio</taxon>
    </lineage>
</organism>
<protein>
    <submittedName>
        <fullName evidence="1">Uncharacterized protein</fullName>
    </submittedName>
</protein>
<sequence length="69" mass="7802">MSAMNRFAATSEQNAEDQLKALYGAKPVRTGSTTAHRMTWFVKNRQVTMARRSTHKNGRGEAMFIVEVK</sequence>
<dbReference type="AlphaFoldDB" id="A0A0H3ZIU9"/>
<proteinExistence type="predicted"/>
<evidence type="ECO:0000313" key="1">
    <source>
        <dbReference type="EMBL" id="AKN35815.1"/>
    </source>
</evidence>
<name>A0A0H3ZIU9_9VIBR</name>
<reference evidence="1" key="1">
    <citation type="journal article" date="2015" name="MBio">
        <title>Eco-Evolutionary Dynamics of Episomes among Ecologically Cohesive Bacterial Populations.</title>
        <authorList>
            <person name="Xue H."/>
            <person name="Cordero O.X."/>
            <person name="Camas F.M."/>
            <person name="Trimble W."/>
            <person name="Meyer F."/>
            <person name="Guglielmini J."/>
            <person name="Rocha E.P."/>
            <person name="Polz M.F."/>
        </authorList>
    </citation>
    <scope>NUCLEOTIDE SEQUENCE</scope>
    <source>
        <strain evidence="1">FF_304</strain>
    </source>
</reference>
<accession>A0A0H3ZIU9</accession>
<dbReference type="EMBL" id="KP795453">
    <property type="protein sequence ID" value="AKN35815.1"/>
    <property type="molecule type" value="Genomic_DNA"/>
</dbReference>